<evidence type="ECO:0000313" key="3">
    <source>
        <dbReference type="Proteomes" id="UP000291236"/>
    </source>
</evidence>
<dbReference type="InterPro" id="IPR012338">
    <property type="entry name" value="Beta-lactam/transpept-like"/>
</dbReference>
<organism evidence="2 3">
    <name type="scientific">Fluviispira sanaruensis</name>
    <dbReference type="NCBI Taxonomy" id="2493639"/>
    <lineage>
        <taxon>Bacteria</taxon>
        <taxon>Pseudomonadati</taxon>
        <taxon>Bdellovibrionota</taxon>
        <taxon>Oligoflexia</taxon>
        <taxon>Silvanigrellales</taxon>
        <taxon>Silvanigrellaceae</taxon>
        <taxon>Fluviispira</taxon>
    </lineage>
</organism>
<accession>A0A4P2VKH2</accession>
<gene>
    <name evidence="2" type="ORF">JCM31447_21940</name>
</gene>
<keyword evidence="3" id="KW-1185">Reference proteome</keyword>
<dbReference type="InterPro" id="IPR050491">
    <property type="entry name" value="AmpC-like"/>
</dbReference>
<dbReference type="OrthoDB" id="119951at2"/>
<protein>
    <recommendedName>
        <fullName evidence="1">Beta-lactamase-related domain-containing protein</fullName>
    </recommendedName>
</protein>
<feature type="domain" description="Beta-lactamase-related" evidence="1">
    <location>
        <begin position="45"/>
        <end position="360"/>
    </location>
</feature>
<dbReference type="Pfam" id="PF00144">
    <property type="entry name" value="Beta-lactamase"/>
    <property type="match status" value="1"/>
</dbReference>
<dbReference type="KEGG" id="sbf:JCM31447_21940"/>
<evidence type="ECO:0000259" key="1">
    <source>
        <dbReference type="Pfam" id="PF00144"/>
    </source>
</evidence>
<proteinExistence type="predicted"/>
<dbReference type="PANTHER" id="PTHR46825:SF9">
    <property type="entry name" value="BETA-LACTAMASE-RELATED DOMAIN-CONTAINING PROTEIN"/>
    <property type="match status" value="1"/>
</dbReference>
<reference evidence="2 3" key="1">
    <citation type="submission" date="2018-12" db="EMBL/GenBank/DDBJ databases">
        <title>Rubrispira sanarue gen. nov., sp., nov., a member of the order Silvanigrellales, isolated from a brackish lake in Hamamatsu Japan.</title>
        <authorList>
            <person name="Maejima Y."/>
            <person name="Iino T."/>
            <person name="Muraguchi Y."/>
            <person name="Fukuda K."/>
            <person name="Nojiri H."/>
            <person name="Ohkuma M."/>
            <person name="Moriuchi R."/>
            <person name="Dohra H."/>
            <person name="Kimbara K."/>
            <person name="Shintani M."/>
        </authorList>
    </citation>
    <scope>NUCLEOTIDE SEQUENCE [LARGE SCALE GENOMIC DNA]</scope>
    <source>
        <strain evidence="2 3">RF1110005</strain>
    </source>
</reference>
<dbReference type="AlphaFoldDB" id="A0A4P2VKH2"/>
<dbReference type="PANTHER" id="PTHR46825">
    <property type="entry name" value="D-ALANYL-D-ALANINE-CARBOXYPEPTIDASE/ENDOPEPTIDASE AMPH"/>
    <property type="match status" value="1"/>
</dbReference>
<evidence type="ECO:0000313" key="2">
    <source>
        <dbReference type="EMBL" id="BBH53746.1"/>
    </source>
</evidence>
<dbReference type="SUPFAM" id="SSF56601">
    <property type="entry name" value="beta-lactamase/transpeptidase-like"/>
    <property type="match status" value="1"/>
</dbReference>
<dbReference type="Proteomes" id="UP000291236">
    <property type="component" value="Chromosome"/>
</dbReference>
<dbReference type="EMBL" id="AP019368">
    <property type="protein sequence ID" value="BBH53746.1"/>
    <property type="molecule type" value="Genomic_DNA"/>
</dbReference>
<dbReference type="RefSeq" id="WP_130610216.1">
    <property type="nucleotide sequence ID" value="NZ_AP019368.1"/>
</dbReference>
<name>A0A4P2VKH2_FLUSA</name>
<sequence>MNKFFKLLINTALIINAFYNQKTFSQTKKNKEIRSKIQSFINDIESEKNQQQGFALAILYKGNVIYKTTSGFQKGNKKPITYSTLFPLASLSKTVSATSIALMVEQGKINLDKKFKLPYLKNPVNFTNILSHSTGYHFSGNNQIEQGISRAKLLNILKTKKPNCKPGNCFLYSNATFSLIEEALNLKKLNLNFLIQNLNKSLNTQEIKLLKKDITKNIAYPHKKVKIAGKNKFIPQPFPPYYPKITPASAGIFASINGMIEVYKLAFGYKPNLISKATAERMTRPVILNKKVFKLNIVSPDEKRKLESYYALGWRVLKEKNKKDKDLIYHPGYINGIKSFIGFIPSKDLGIIILTNQESKFASRNGFNFWKLATNDSKFESIF</sequence>
<dbReference type="Gene3D" id="3.40.710.10">
    <property type="entry name" value="DD-peptidase/beta-lactamase superfamily"/>
    <property type="match status" value="1"/>
</dbReference>
<dbReference type="InterPro" id="IPR001466">
    <property type="entry name" value="Beta-lactam-related"/>
</dbReference>